<reference evidence="2" key="2">
    <citation type="submission" date="2020-03" db="EMBL/GenBank/DDBJ databases">
        <title>Complete Genome Sequence of Adlercreutzia sp. strain 8CFCBH1 Producing Equol, Isolated from Healthy Japanese Feces.</title>
        <authorList>
            <person name="Ogata Y."/>
            <person name="Sakamoto M."/>
            <person name="Ohkuma M."/>
            <person name="Hattori M."/>
            <person name="Suda W."/>
        </authorList>
    </citation>
    <scope>NUCLEOTIDE SEQUENCE [LARGE SCALE GENOMIC DNA]</scope>
    <source>
        <strain evidence="2">8CFCBH1</strain>
    </source>
</reference>
<keyword evidence="2" id="KW-1185">Reference proteome</keyword>
<reference evidence="2" key="1">
    <citation type="journal article" date="2020" name="Microbiol. Resour. Announc.">
        <title>Complete Genome Sequence of Adlercreutzia sp. Strain 8CFCBH1, a Potent Producer of Equol, Isolated from Healthy Japanese Feces.</title>
        <authorList>
            <person name="Ogata Y."/>
            <person name="Sakamoto M."/>
            <person name="Ohkuma M."/>
            <person name="Hattori M."/>
            <person name="Suda W."/>
        </authorList>
    </citation>
    <scope>NUCLEOTIDE SEQUENCE [LARGE SCALE GENOMIC DNA]</scope>
    <source>
        <strain evidence="2">8CFCBH1</strain>
    </source>
</reference>
<dbReference type="EMBL" id="AP022829">
    <property type="protein sequence ID" value="BCA89603.1"/>
    <property type="molecule type" value="Genomic_DNA"/>
</dbReference>
<protein>
    <submittedName>
        <fullName evidence="1">Uncharacterized protein</fullName>
    </submittedName>
</protein>
<organism evidence="1 2">
    <name type="scientific">Adlercreutzia hattorii</name>
    <dbReference type="NCBI Taxonomy" id="2707299"/>
    <lineage>
        <taxon>Bacteria</taxon>
        <taxon>Bacillati</taxon>
        <taxon>Actinomycetota</taxon>
        <taxon>Coriobacteriia</taxon>
        <taxon>Eggerthellales</taxon>
        <taxon>Eggerthellaceae</taxon>
        <taxon>Adlercreutzia</taxon>
    </lineage>
</organism>
<dbReference type="Proteomes" id="UP000501727">
    <property type="component" value="Chromosome"/>
</dbReference>
<name>A0A6F8SNK3_9ACTN</name>
<accession>A0A6F8SNK3</accession>
<dbReference type="KEGG" id="ahat:ADCFC_22220"/>
<proteinExistence type="predicted"/>
<evidence type="ECO:0000313" key="2">
    <source>
        <dbReference type="Proteomes" id="UP000501727"/>
    </source>
</evidence>
<dbReference type="AlphaFoldDB" id="A0A6F8SNK3"/>
<gene>
    <name evidence="1" type="ORF">ADCFC_21000</name>
</gene>
<evidence type="ECO:0000313" key="1">
    <source>
        <dbReference type="EMBL" id="BCA89603.1"/>
    </source>
</evidence>
<sequence>MGVMDGRRCGKSTTIAEKDRPWEALRRRTSRKMHEIDGYERLKAERRGTFQEDA</sequence>